<evidence type="ECO:0000256" key="1">
    <source>
        <dbReference type="SAM" id="SignalP"/>
    </source>
</evidence>
<gene>
    <name evidence="2" type="ORF">EG240_01540</name>
</gene>
<dbReference type="OrthoDB" id="1430845at2"/>
<sequence>MKPFIKQSLIVVCLFFFAFQASAQATKYKGMLQMSNYNGLEAYVVVSLIDAKGNAEKTLYMMGPDEKWYNGFKDWFAKLSKKKEKLNAITGASVAGGDRSTFTFTIDEAKINKGYKIRFESSVEDQKNYISDLEIPFTTEAVTKKTDGTGYIRYVKLSKVQ</sequence>
<accession>A0A3P3WHE7</accession>
<dbReference type="RefSeq" id="WP_125016699.1">
    <property type="nucleotide sequence ID" value="NZ_RQVQ01000002.1"/>
</dbReference>
<dbReference type="Pfam" id="PF10029">
    <property type="entry name" value="DUF2271"/>
    <property type="match status" value="1"/>
</dbReference>
<feature type="signal peptide" evidence="1">
    <location>
        <begin position="1"/>
        <end position="23"/>
    </location>
</feature>
<evidence type="ECO:0000313" key="3">
    <source>
        <dbReference type="Proteomes" id="UP000275719"/>
    </source>
</evidence>
<reference evidence="2 3" key="1">
    <citation type="submission" date="2018-11" db="EMBL/GenBank/DDBJ databases">
        <title>Flavobacterium sp. nov., YIM 102701-2 draft genome.</title>
        <authorList>
            <person name="Li G."/>
            <person name="Jiang Y."/>
        </authorList>
    </citation>
    <scope>NUCLEOTIDE SEQUENCE [LARGE SCALE GENOMIC DNA]</scope>
    <source>
        <strain evidence="2 3">YIM 102701-2</strain>
    </source>
</reference>
<proteinExistence type="predicted"/>
<name>A0A3P3WHE7_9FLAO</name>
<evidence type="ECO:0000313" key="2">
    <source>
        <dbReference type="EMBL" id="RRJ93179.1"/>
    </source>
</evidence>
<organism evidence="2 3">
    <name type="scientific">Paenimyroides tangerinum</name>
    <dbReference type="NCBI Taxonomy" id="2488728"/>
    <lineage>
        <taxon>Bacteria</taxon>
        <taxon>Pseudomonadati</taxon>
        <taxon>Bacteroidota</taxon>
        <taxon>Flavobacteriia</taxon>
        <taxon>Flavobacteriales</taxon>
        <taxon>Flavobacteriaceae</taxon>
        <taxon>Paenimyroides</taxon>
    </lineage>
</organism>
<keyword evidence="1" id="KW-0732">Signal</keyword>
<keyword evidence="3" id="KW-1185">Reference proteome</keyword>
<protein>
    <submittedName>
        <fullName evidence="2">DUF2271 domain-containing protein</fullName>
    </submittedName>
</protein>
<feature type="chain" id="PRO_5018004829" evidence="1">
    <location>
        <begin position="24"/>
        <end position="161"/>
    </location>
</feature>
<comment type="caution">
    <text evidence="2">The sequence shown here is derived from an EMBL/GenBank/DDBJ whole genome shotgun (WGS) entry which is preliminary data.</text>
</comment>
<dbReference type="InterPro" id="IPR014469">
    <property type="entry name" value="DUF2271"/>
</dbReference>
<dbReference type="EMBL" id="RQVQ01000002">
    <property type="protein sequence ID" value="RRJ93179.1"/>
    <property type="molecule type" value="Genomic_DNA"/>
</dbReference>
<dbReference type="Proteomes" id="UP000275719">
    <property type="component" value="Unassembled WGS sequence"/>
</dbReference>
<dbReference type="AlphaFoldDB" id="A0A3P3WHE7"/>